<dbReference type="EMBL" id="JAACJJ010000019">
    <property type="protein sequence ID" value="KAF5323232.1"/>
    <property type="molecule type" value="Genomic_DNA"/>
</dbReference>
<sequence>MPLGDSETPLHQQISWPPFHRTCRRPPRLPCTTRNKTVIITGAGRDMGLETVVAYAEADAVVYCLDVAEKPSEKWERCRVWAERLPELPDDQGLLRALGETWKKARLEYVWCDVTQYKITQGLADRIVDMEGCIDVCVICAGILQSLGILECDEENVDKHMQVNLNGVPFTTQAVVRAAVAYNAIKAALLQRSRSVVYELGPKGIQYNSISPGVVLSDMTKGMFEAGPDFLAALWAENPLGRVANLDEVRGAALFLGLDVSSFCTGSNLILDGGHTA</sequence>
<comment type="caution">
    <text evidence="3">The sequence shown here is derived from an EMBL/GenBank/DDBJ whole genome shotgun (WGS) entry which is preliminary data.</text>
</comment>
<dbReference type="PANTHER" id="PTHR43008:SF4">
    <property type="entry name" value="CHAIN DEHYDROGENASE, PUTATIVE (AFU_ORTHOLOGUE AFUA_4G08710)-RELATED"/>
    <property type="match status" value="1"/>
</dbReference>
<comment type="similarity">
    <text evidence="1">Belongs to the short-chain dehydrogenases/reductases (SDR) family.</text>
</comment>
<gene>
    <name evidence="3" type="ORF">D9619_013486</name>
</gene>
<dbReference type="PANTHER" id="PTHR43008">
    <property type="entry name" value="BENZIL REDUCTASE"/>
    <property type="match status" value="1"/>
</dbReference>
<evidence type="ECO:0000313" key="4">
    <source>
        <dbReference type="Proteomes" id="UP000567179"/>
    </source>
</evidence>
<reference evidence="3 4" key="1">
    <citation type="journal article" date="2020" name="ISME J.">
        <title>Uncovering the hidden diversity of litter-decomposition mechanisms in mushroom-forming fungi.</title>
        <authorList>
            <person name="Floudas D."/>
            <person name="Bentzer J."/>
            <person name="Ahren D."/>
            <person name="Johansson T."/>
            <person name="Persson P."/>
            <person name="Tunlid A."/>
        </authorList>
    </citation>
    <scope>NUCLEOTIDE SEQUENCE [LARGE SCALE GENOMIC DNA]</scope>
    <source>
        <strain evidence="3 4">CBS 101986</strain>
    </source>
</reference>
<evidence type="ECO:0000256" key="1">
    <source>
        <dbReference type="ARBA" id="ARBA00006484"/>
    </source>
</evidence>
<evidence type="ECO:0000256" key="2">
    <source>
        <dbReference type="ARBA" id="ARBA00023002"/>
    </source>
</evidence>
<dbReference type="InterPro" id="IPR002347">
    <property type="entry name" value="SDR_fam"/>
</dbReference>
<keyword evidence="2" id="KW-0560">Oxidoreductase</keyword>
<dbReference type="Proteomes" id="UP000567179">
    <property type="component" value="Unassembled WGS sequence"/>
</dbReference>
<proteinExistence type="inferred from homology"/>
<name>A0A8H5F4G7_9AGAR</name>
<dbReference type="SUPFAM" id="SSF51735">
    <property type="entry name" value="NAD(P)-binding Rossmann-fold domains"/>
    <property type="match status" value="1"/>
</dbReference>
<dbReference type="InterPro" id="IPR036291">
    <property type="entry name" value="NAD(P)-bd_dom_sf"/>
</dbReference>
<dbReference type="AlphaFoldDB" id="A0A8H5F4G7"/>
<protein>
    <submittedName>
        <fullName evidence="3">Uncharacterized protein</fullName>
    </submittedName>
</protein>
<dbReference type="OrthoDB" id="1669814at2759"/>
<keyword evidence="4" id="KW-1185">Reference proteome</keyword>
<accession>A0A8H5F4G7</accession>
<organism evidence="3 4">
    <name type="scientific">Psilocybe cf. subviscida</name>
    <dbReference type="NCBI Taxonomy" id="2480587"/>
    <lineage>
        <taxon>Eukaryota</taxon>
        <taxon>Fungi</taxon>
        <taxon>Dikarya</taxon>
        <taxon>Basidiomycota</taxon>
        <taxon>Agaricomycotina</taxon>
        <taxon>Agaricomycetes</taxon>
        <taxon>Agaricomycetidae</taxon>
        <taxon>Agaricales</taxon>
        <taxon>Agaricineae</taxon>
        <taxon>Strophariaceae</taxon>
        <taxon>Psilocybe</taxon>
    </lineage>
</organism>
<evidence type="ECO:0000313" key="3">
    <source>
        <dbReference type="EMBL" id="KAF5323232.1"/>
    </source>
</evidence>
<dbReference type="GO" id="GO:0016616">
    <property type="term" value="F:oxidoreductase activity, acting on the CH-OH group of donors, NAD or NADP as acceptor"/>
    <property type="evidence" value="ECO:0007669"/>
    <property type="project" value="UniProtKB-ARBA"/>
</dbReference>
<dbReference type="Gene3D" id="3.40.50.720">
    <property type="entry name" value="NAD(P)-binding Rossmann-like Domain"/>
    <property type="match status" value="2"/>
</dbReference>
<dbReference type="Pfam" id="PF13561">
    <property type="entry name" value="adh_short_C2"/>
    <property type="match status" value="1"/>
</dbReference>
<dbReference type="PRINTS" id="PR00081">
    <property type="entry name" value="GDHRDH"/>
</dbReference>
<dbReference type="GO" id="GO:0050664">
    <property type="term" value="F:oxidoreductase activity, acting on NAD(P)H, oxygen as acceptor"/>
    <property type="evidence" value="ECO:0007669"/>
    <property type="project" value="TreeGrafter"/>
</dbReference>